<organism evidence="1 2">
    <name type="scientific">Corchorus capsularis</name>
    <name type="common">Jute</name>
    <dbReference type="NCBI Taxonomy" id="210143"/>
    <lineage>
        <taxon>Eukaryota</taxon>
        <taxon>Viridiplantae</taxon>
        <taxon>Streptophyta</taxon>
        <taxon>Embryophyta</taxon>
        <taxon>Tracheophyta</taxon>
        <taxon>Spermatophyta</taxon>
        <taxon>Magnoliopsida</taxon>
        <taxon>eudicotyledons</taxon>
        <taxon>Gunneridae</taxon>
        <taxon>Pentapetalae</taxon>
        <taxon>rosids</taxon>
        <taxon>malvids</taxon>
        <taxon>Malvales</taxon>
        <taxon>Malvaceae</taxon>
        <taxon>Grewioideae</taxon>
        <taxon>Apeibeae</taxon>
        <taxon>Corchorus</taxon>
    </lineage>
</organism>
<protein>
    <submittedName>
        <fullName evidence="1">Uncharacterized protein</fullName>
    </submittedName>
</protein>
<dbReference type="Gramene" id="OMP10952">
    <property type="protein sequence ID" value="OMP10952"/>
    <property type="gene ID" value="CCACVL1_00745"/>
</dbReference>
<dbReference type="Proteomes" id="UP000188268">
    <property type="component" value="Unassembled WGS sequence"/>
</dbReference>
<sequence>MTPYICDERNKEASAFKLFMDHGDFNHPIDIPYHSPHALQ</sequence>
<dbReference type="EMBL" id="AWWV01001757">
    <property type="protein sequence ID" value="OMP10952.1"/>
    <property type="molecule type" value="Genomic_DNA"/>
</dbReference>
<reference evidence="1 2" key="1">
    <citation type="submission" date="2013-09" db="EMBL/GenBank/DDBJ databases">
        <title>Corchorus capsularis genome sequencing.</title>
        <authorList>
            <person name="Alam M."/>
            <person name="Haque M.S."/>
            <person name="Islam M.S."/>
            <person name="Emdad E.M."/>
            <person name="Islam M.M."/>
            <person name="Ahmed B."/>
            <person name="Halim A."/>
            <person name="Hossen Q.M.M."/>
            <person name="Hossain M.Z."/>
            <person name="Ahmed R."/>
            <person name="Khan M.M."/>
            <person name="Islam R."/>
            <person name="Rashid M.M."/>
            <person name="Khan S.A."/>
            <person name="Rahman M.S."/>
            <person name="Alam M."/>
        </authorList>
    </citation>
    <scope>NUCLEOTIDE SEQUENCE [LARGE SCALE GENOMIC DNA]</scope>
    <source>
        <strain evidence="2">cv. CVL-1</strain>
        <tissue evidence="1">Whole seedling</tissue>
    </source>
</reference>
<dbReference type="AlphaFoldDB" id="A0A1R3KV53"/>
<proteinExistence type="predicted"/>
<keyword evidence="2" id="KW-1185">Reference proteome</keyword>
<evidence type="ECO:0000313" key="2">
    <source>
        <dbReference type="Proteomes" id="UP000188268"/>
    </source>
</evidence>
<name>A0A1R3KV53_COCAP</name>
<accession>A0A1R3KV53</accession>
<gene>
    <name evidence="1" type="ORF">CCACVL1_00745</name>
</gene>
<comment type="caution">
    <text evidence="1">The sequence shown here is derived from an EMBL/GenBank/DDBJ whole genome shotgun (WGS) entry which is preliminary data.</text>
</comment>
<evidence type="ECO:0000313" key="1">
    <source>
        <dbReference type="EMBL" id="OMP10952.1"/>
    </source>
</evidence>